<dbReference type="KEGG" id="mrk:FIT61_04300"/>
<keyword evidence="15" id="KW-1185">Reference proteome</keyword>
<organism evidence="14 15">
    <name type="scientific">Candidatus Methylopumilus rimovensis</name>
    <dbReference type="NCBI Taxonomy" id="2588535"/>
    <lineage>
        <taxon>Bacteria</taxon>
        <taxon>Pseudomonadati</taxon>
        <taxon>Pseudomonadota</taxon>
        <taxon>Betaproteobacteria</taxon>
        <taxon>Nitrosomonadales</taxon>
        <taxon>Methylophilaceae</taxon>
        <taxon>Candidatus Methylopumilus</taxon>
    </lineage>
</organism>
<keyword evidence="9 10" id="KW-0998">Cell outer membrane</keyword>
<evidence type="ECO:0000256" key="11">
    <source>
        <dbReference type="RuleBase" id="RU003357"/>
    </source>
</evidence>
<keyword evidence="7 10" id="KW-0472">Membrane</keyword>
<dbReference type="AlphaFoldDB" id="A0AAE6KPA4"/>
<evidence type="ECO:0000256" key="3">
    <source>
        <dbReference type="ARBA" id="ARBA00022448"/>
    </source>
</evidence>
<sequence length="793" mass="88646">MNIFLDVLNENDYHLGVEIHNKSKYLNKTIIYLFIGSLLPGISFANTAENENYYKKNERNEIESVKDGLAKTNLKKRVTTFTKKNLQSRNTPPLISENTNKVFLNTAINTARLNVVELSTIDVKGDSSILGSKNLQFKLPSSFNTIEQKELNDNHVMTTNEALRKVPGVVVRDEEGFGMRPNISIRGLNPTRSTKVMLLEDGIPLAYAPYGDNTSYYYPSIDRFSSIEVLKGAGQIKYGPQTIGGVINHITPLPPEKFGGFISYTGGNRDFLNTKLNVGGNGMLLDYTFKKGDGARDNTNHNIDDLNFKIIRDLTENQALTLRTNYFSEDSQVSYSGITRAEYENFGGQYNPFKNDSFVTKRYGTSVTHDWQVSQNMYLLTNIYYSYFDRDWWRQQSNSAAGNIASGTGCNSVGSAREAGQRINSDDCLGNQGRLRAYETYGVEPRLSINHDLGLLELSMRIHREQQDRRQVNGSSPRARDGTLVEDNYRETNAISGYISNRFEIDKFSITPAVRYEHIENERLNKLNGAHGKNILHAWVPGVSVGYTPNDQITYFAGVHKGFAPPRTEDLITNDGGAIDVNAENSTNHEIGLRAKPNSKSYIETTAFYNDFRNLIAVGSVASNLPALAQGEALFAGLEILGKYDFDSGFYSKAAITWLPIARQESAFRRVDNNSIVANSMEGKRQPYAPKQTITAGLGFRNNSWDGILELVHVGEQFADFAETKNVDVLGQNGVINSYTIFNASVNYKIPQYKTSLFAVGKNIFDNEYIVDRTRGIITGMPALFQVGAKIDF</sequence>
<dbReference type="Pfam" id="PF07715">
    <property type="entry name" value="Plug"/>
    <property type="match status" value="1"/>
</dbReference>
<feature type="domain" description="TonB-dependent receptor-like beta-barrel" evidence="12">
    <location>
        <begin position="315"/>
        <end position="764"/>
    </location>
</feature>
<evidence type="ECO:0000313" key="15">
    <source>
        <dbReference type="Proteomes" id="UP000312102"/>
    </source>
</evidence>
<comment type="subcellular location">
    <subcellularLocation>
        <location evidence="1 10">Cell outer membrane</location>
        <topology evidence="1 10">Multi-pass membrane protein</topology>
    </subcellularLocation>
</comment>
<dbReference type="InterPro" id="IPR012910">
    <property type="entry name" value="Plug_dom"/>
</dbReference>
<gene>
    <name evidence="14" type="ORF">FIT61_04300</name>
</gene>
<dbReference type="InterPro" id="IPR036942">
    <property type="entry name" value="Beta-barrel_TonB_sf"/>
</dbReference>
<dbReference type="Pfam" id="PF00593">
    <property type="entry name" value="TonB_dep_Rec_b-barrel"/>
    <property type="match status" value="1"/>
</dbReference>
<reference evidence="14 15" key="1">
    <citation type="journal article" date="2019" name="ISME J.">
        <title>Evolution in action: habitat transition from sediment to the pelagial leads to genome streamlining in Methylophilaceae.</title>
        <authorList>
            <person name="Salcher M."/>
            <person name="Schaefle D."/>
            <person name="Kaspar M."/>
            <person name="Neuenschwander S.M."/>
            <person name="Ghai R."/>
        </authorList>
    </citation>
    <scope>NUCLEOTIDE SEQUENCE [LARGE SCALE GENOMIC DNA]</scope>
    <source>
        <strain evidence="14 15">MMS-RI-1</strain>
    </source>
</reference>
<dbReference type="Gene3D" id="2.40.170.20">
    <property type="entry name" value="TonB-dependent receptor, beta-barrel domain"/>
    <property type="match status" value="1"/>
</dbReference>
<dbReference type="GO" id="GO:0009279">
    <property type="term" value="C:cell outer membrane"/>
    <property type="evidence" value="ECO:0007669"/>
    <property type="project" value="UniProtKB-SubCell"/>
</dbReference>
<dbReference type="PANTHER" id="PTHR30442:SF0">
    <property type="entry name" value="FE(3+) DICITRATE TRANSPORT PROTEIN FECA"/>
    <property type="match status" value="1"/>
</dbReference>
<dbReference type="Proteomes" id="UP000312102">
    <property type="component" value="Chromosome"/>
</dbReference>
<proteinExistence type="inferred from homology"/>
<accession>A0AAE6KPA4</accession>
<evidence type="ECO:0000256" key="1">
    <source>
        <dbReference type="ARBA" id="ARBA00004571"/>
    </source>
</evidence>
<protein>
    <recommendedName>
        <fullName evidence="16">TonB-dependent receptor</fullName>
    </recommendedName>
</protein>
<evidence type="ECO:0000313" key="14">
    <source>
        <dbReference type="EMBL" id="QDD13664.1"/>
    </source>
</evidence>
<evidence type="ECO:0000259" key="13">
    <source>
        <dbReference type="Pfam" id="PF07715"/>
    </source>
</evidence>
<dbReference type="SUPFAM" id="SSF56935">
    <property type="entry name" value="Porins"/>
    <property type="match status" value="1"/>
</dbReference>
<keyword evidence="6 11" id="KW-0798">TonB box</keyword>
<name>A0AAE6KPA4_9PROT</name>
<dbReference type="Gene3D" id="2.170.130.10">
    <property type="entry name" value="TonB-dependent receptor, plug domain"/>
    <property type="match status" value="1"/>
</dbReference>
<evidence type="ECO:0000256" key="5">
    <source>
        <dbReference type="ARBA" id="ARBA00022692"/>
    </source>
</evidence>
<keyword evidence="8" id="KW-0675">Receptor</keyword>
<evidence type="ECO:0000256" key="6">
    <source>
        <dbReference type="ARBA" id="ARBA00023077"/>
    </source>
</evidence>
<evidence type="ECO:0000256" key="2">
    <source>
        <dbReference type="ARBA" id="ARBA00009810"/>
    </source>
</evidence>
<dbReference type="EMBL" id="CP040986">
    <property type="protein sequence ID" value="QDD13664.1"/>
    <property type="molecule type" value="Genomic_DNA"/>
</dbReference>
<evidence type="ECO:0000256" key="4">
    <source>
        <dbReference type="ARBA" id="ARBA00022452"/>
    </source>
</evidence>
<keyword evidence="4 10" id="KW-1134">Transmembrane beta strand</keyword>
<dbReference type="InterPro" id="IPR039426">
    <property type="entry name" value="TonB-dep_rcpt-like"/>
</dbReference>
<evidence type="ECO:0000256" key="9">
    <source>
        <dbReference type="ARBA" id="ARBA00023237"/>
    </source>
</evidence>
<dbReference type="InterPro" id="IPR000531">
    <property type="entry name" value="Beta-barrel_TonB"/>
</dbReference>
<dbReference type="GO" id="GO:0033214">
    <property type="term" value="P:siderophore-iron import into cell"/>
    <property type="evidence" value="ECO:0007669"/>
    <property type="project" value="TreeGrafter"/>
</dbReference>
<comment type="similarity">
    <text evidence="2 10 11">Belongs to the TonB-dependent receptor family.</text>
</comment>
<evidence type="ECO:0008006" key="16">
    <source>
        <dbReference type="Google" id="ProtNLM"/>
    </source>
</evidence>
<dbReference type="InterPro" id="IPR037066">
    <property type="entry name" value="Plug_dom_sf"/>
</dbReference>
<evidence type="ECO:0000256" key="10">
    <source>
        <dbReference type="PROSITE-ProRule" id="PRU01360"/>
    </source>
</evidence>
<keyword evidence="3 10" id="KW-0813">Transport</keyword>
<keyword evidence="5 10" id="KW-0812">Transmembrane</keyword>
<evidence type="ECO:0000259" key="12">
    <source>
        <dbReference type="Pfam" id="PF00593"/>
    </source>
</evidence>
<evidence type="ECO:0000256" key="7">
    <source>
        <dbReference type="ARBA" id="ARBA00023136"/>
    </source>
</evidence>
<evidence type="ECO:0000256" key="8">
    <source>
        <dbReference type="ARBA" id="ARBA00023170"/>
    </source>
</evidence>
<dbReference type="PANTHER" id="PTHR30442">
    <property type="entry name" value="IRON III DICITRATE TRANSPORT PROTEIN FECA"/>
    <property type="match status" value="1"/>
</dbReference>
<feature type="domain" description="TonB-dependent receptor plug" evidence="13">
    <location>
        <begin position="138"/>
        <end position="246"/>
    </location>
</feature>
<dbReference type="PROSITE" id="PS52016">
    <property type="entry name" value="TONB_DEPENDENT_REC_3"/>
    <property type="match status" value="1"/>
</dbReference>